<evidence type="ECO:0000313" key="3">
    <source>
        <dbReference type="EMBL" id="MXN16834.1"/>
    </source>
</evidence>
<reference evidence="3 4" key="1">
    <citation type="submission" date="2019-12" db="EMBL/GenBank/DDBJ databases">
        <authorList>
            <person name="Li M."/>
        </authorList>
    </citation>
    <scope>NUCLEOTIDE SEQUENCE [LARGE SCALE GENOMIC DNA]</scope>
    <source>
        <strain evidence="3 4">GBMRC 2024</strain>
    </source>
</reference>
<dbReference type="Proteomes" id="UP000477911">
    <property type="component" value="Unassembled WGS sequence"/>
</dbReference>
<name>A0A6L7FXL2_9RHOB</name>
<dbReference type="Pfam" id="PF01476">
    <property type="entry name" value="LysM"/>
    <property type="match status" value="1"/>
</dbReference>
<organism evidence="3 4">
    <name type="scientific">Pseudooceanicola albus</name>
    <dbReference type="NCBI Taxonomy" id="2692189"/>
    <lineage>
        <taxon>Bacteria</taxon>
        <taxon>Pseudomonadati</taxon>
        <taxon>Pseudomonadota</taxon>
        <taxon>Alphaproteobacteria</taxon>
        <taxon>Rhodobacterales</taxon>
        <taxon>Paracoccaceae</taxon>
        <taxon>Pseudooceanicola</taxon>
    </lineage>
</organism>
<feature type="domain" description="LysM" evidence="2">
    <location>
        <begin position="365"/>
        <end position="414"/>
    </location>
</feature>
<feature type="region of interest" description="Disordered" evidence="1">
    <location>
        <begin position="77"/>
        <end position="106"/>
    </location>
</feature>
<protein>
    <submittedName>
        <fullName evidence="3">LysM peptidoglycan-binding domain-containing protein</fullName>
    </submittedName>
</protein>
<dbReference type="Gene3D" id="3.10.350.10">
    <property type="entry name" value="LysM domain"/>
    <property type="match status" value="1"/>
</dbReference>
<feature type="compositionally biased region" description="Pro residues" evidence="1">
    <location>
        <begin position="199"/>
        <end position="210"/>
    </location>
</feature>
<dbReference type="InterPro" id="IPR036779">
    <property type="entry name" value="LysM_dom_sf"/>
</dbReference>
<feature type="compositionally biased region" description="Pro residues" evidence="1">
    <location>
        <begin position="77"/>
        <end position="89"/>
    </location>
</feature>
<dbReference type="InterPro" id="IPR013783">
    <property type="entry name" value="Ig-like_fold"/>
</dbReference>
<comment type="caution">
    <text evidence="3">The sequence shown here is derived from an EMBL/GenBank/DDBJ whole genome shotgun (WGS) entry which is preliminary data.</text>
</comment>
<dbReference type="InterPro" id="IPR052196">
    <property type="entry name" value="Bact_Kbp"/>
</dbReference>
<sequence length="423" mass="43505">MGALLFQSRVLTRVYHLGKTAQRIVNGPRGDAQVPLGQGTIGGGLAAAAVAVAAGVTVLLWQGGVVPPVKLPLAPPGAAPIPAARPDPQPQAQQAQPEPQADASAQAVLPAPPRFDVIRVEPDGRALIAGQAAPGWRLSVLLNGSQLAAPETGPDGRFAAFLDLGPSAEARVLSLQMTDPATGEALSAQGDVIVAPVAAPEPAPETPAPETPAETVAEASEEGAPVAAPETRSAPAQEAPAGSAPTVLLSDADGVRLLQGQAPKLQDSIALDAISYDDAGSVSLSGRGRPGAFARIYLDGRPAGAVQVDPKGDWRSDLPEVAAGVYTLRIDEVDAAGDVLSRVETPFQREAPQVAATAMAEAPATQVTVQKGNSLWAIARDRYGEGTLYVQVFRANRDLIRNPDLIYPGQIFTLPQVDPAPQP</sequence>
<evidence type="ECO:0000256" key="1">
    <source>
        <dbReference type="SAM" id="MobiDB-lite"/>
    </source>
</evidence>
<dbReference type="PROSITE" id="PS51782">
    <property type="entry name" value="LYSM"/>
    <property type="match status" value="1"/>
</dbReference>
<feature type="compositionally biased region" description="Low complexity" evidence="1">
    <location>
        <begin position="90"/>
        <end position="106"/>
    </location>
</feature>
<accession>A0A6L7FXL2</accession>
<dbReference type="AlphaFoldDB" id="A0A6L7FXL2"/>
<gene>
    <name evidence="3" type="ORF">GR170_03225</name>
</gene>
<proteinExistence type="predicted"/>
<dbReference type="SMART" id="SM00257">
    <property type="entry name" value="LysM"/>
    <property type="match status" value="1"/>
</dbReference>
<dbReference type="Gene3D" id="2.60.40.10">
    <property type="entry name" value="Immunoglobulins"/>
    <property type="match status" value="1"/>
</dbReference>
<keyword evidence="4" id="KW-1185">Reference proteome</keyword>
<feature type="region of interest" description="Disordered" evidence="1">
    <location>
        <begin position="199"/>
        <end position="244"/>
    </location>
</feature>
<evidence type="ECO:0000313" key="4">
    <source>
        <dbReference type="Proteomes" id="UP000477911"/>
    </source>
</evidence>
<dbReference type="EMBL" id="WUMU01000003">
    <property type="protein sequence ID" value="MXN16834.1"/>
    <property type="molecule type" value="Genomic_DNA"/>
</dbReference>
<dbReference type="PANTHER" id="PTHR34700:SF4">
    <property type="entry name" value="PHAGE-LIKE ELEMENT PBSX PROTEIN XKDP"/>
    <property type="match status" value="1"/>
</dbReference>
<dbReference type="CDD" id="cd00118">
    <property type="entry name" value="LysM"/>
    <property type="match status" value="1"/>
</dbReference>
<dbReference type="PANTHER" id="PTHR34700">
    <property type="entry name" value="POTASSIUM BINDING PROTEIN KBP"/>
    <property type="match status" value="1"/>
</dbReference>
<evidence type="ECO:0000259" key="2">
    <source>
        <dbReference type="PROSITE" id="PS51782"/>
    </source>
</evidence>
<dbReference type="InterPro" id="IPR018392">
    <property type="entry name" value="LysM"/>
</dbReference>